<reference evidence="1 2" key="1">
    <citation type="submission" date="2021-06" db="EMBL/GenBank/DDBJ databases">
        <title>Caerostris darwini draft genome.</title>
        <authorList>
            <person name="Kono N."/>
            <person name="Arakawa K."/>
        </authorList>
    </citation>
    <scope>NUCLEOTIDE SEQUENCE [LARGE SCALE GENOMIC DNA]</scope>
</reference>
<sequence>MFTDLVQNQRKKQILINGWNSKDAVPVVNLSNCMRINQITRLHTHPPDPRMIVLQHVDLSLEKVLSIILTWPHHNGEMDLFRKL</sequence>
<proteinExistence type="predicted"/>
<dbReference type="Proteomes" id="UP001054837">
    <property type="component" value="Unassembled WGS sequence"/>
</dbReference>
<evidence type="ECO:0000313" key="1">
    <source>
        <dbReference type="EMBL" id="GIX84728.1"/>
    </source>
</evidence>
<evidence type="ECO:0000313" key="2">
    <source>
        <dbReference type="Proteomes" id="UP001054837"/>
    </source>
</evidence>
<accession>A0AAV4NJR7</accession>
<name>A0AAV4NJR7_9ARAC</name>
<organism evidence="1 2">
    <name type="scientific">Caerostris darwini</name>
    <dbReference type="NCBI Taxonomy" id="1538125"/>
    <lineage>
        <taxon>Eukaryota</taxon>
        <taxon>Metazoa</taxon>
        <taxon>Ecdysozoa</taxon>
        <taxon>Arthropoda</taxon>
        <taxon>Chelicerata</taxon>
        <taxon>Arachnida</taxon>
        <taxon>Araneae</taxon>
        <taxon>Araneomorphae</taxon>
        <taxon>Entelegynae</taxon>
        <taxon>Araneoidea</taxon>
        <taxon>Araneidae</taxon>
        <taxon>Caerostris</taxon>
    </lineage>
</organism>
<dbReference type="AlphaFoldDB" id="A0AAV4NJR7"/>
<protein>
    <submittedName>
        <fullName evidence="1">Uncharacterized protein</fullName>
    </submittedName>
</protein>
<comment type="caution">
    <text evidence="1">The sequence shown here is derived from an EMBL/GenBank/DDBJ whole genome shotgun (WGS) entry which is preliminary data.</text>
</comment>
<gene>
    <name evidence="1" type="ORF">CDAR_418001</name>
</gene>
<dbReference type="EMBL" id="BPLQ01001736">
    <property type="protein sequence ID" value="GIX84728.1"/>
    <property type="molecule type" value="Genomic_DNA"/>
</dbReference>
<keyword evidence="2" id="KW-1185">Reference proteome</keyword>